<keyword evidence="1" id="KW-0472">Membrane</keyword>
<name>A0ABU1SPM2_9HYPH</name>
<organism evidence="2 3">
    <name type="scientific">Rhizobium miluonense</name>
    <dbReference type="NCBI Taxonomy" id="411945"/>
    <lineage>
        <taxon>Bacteria</taxon>
        <taxon>Pseudomonadati</taxon>
        <taxon>Pseudomonadota</taxon>
        <taxon>Alphaproteobacteria</taxon>
        <taxon>Hyphomicrobiales</taxon>
        <taxon>Rhizobiaceae</taxon>
        <taxon>Rhizobium/Agrobacterium group</taxon>
        <taxon>Rhizobium</taxon>
    </lineage>
</organism>
<accession>A0ABU1SPM2</accession>
<reference evidence="2 3" key="1">
    <citation type="submission" date="2023-07" db="EMBL/GenBank/DDBJ databases">
        <title>Sorghum-associated microbial communities from plants grown in Nebraska, USA.</title>
        <authorList>
            <person name="Schachtman D."/>
        </authorList>
    </citation>
    <scope>NUCLEOTIDE SEQUENCE [LARGE SCALE GENOMIC DNA]</scope>
    <source>
        <strain evidence="2 3">3199</strain>
    </source>
</reference>
<keyword evidence="1" id="KW-1133">Transmembrane helix</keyword>
<proteinExistence type="predicted"/>
<evidence type="ECO:0000256" key="1">
    <source>
        <dbReference type="SAM" id="Phobius"/>
    </source>
</evidence>
<protein>
    <submittedName>
        <fullName evidence="2">Uncharacterized protein</fullName>
    </submittedName>
</protein>
<feature type="transmembrane region" description="Helical" evidence="1">
    <location>
        <begin position="21"/>
        <end position="41"/>
    </location>
</feature>
<keyword evidence="1" id="KW-0812">Transmembrane</keyword>
<dbReference type="Proteomes" id="UP001250791">
    <property type="component" value="Unassembled WGS sequence"/>
</dbReference>
<comment type="caution">
    <text evidence="2">The sequence shown here is derived from an EMBL/GenBank/DDBJ whole genome shotgun (WGS) entry which is preliminary data.</text>
</comment>
<sequence length="42" mass="4605">MQNVLIANTIRRSMRMLIETSVLIAGAAAILSLSLPSVHLWL</sequence>
<gene>
    <name evidence="2" type="ORF">J2W52_002511</name>
</gene>
<evidence type="ECO:0000313" key="3">
    <source>
        <dbReference type="Proteomes" id="UP001250791"/>
    </source>
</evidence>
<keyword evidence="3" id="KW-1185">Reference proteome</keyword>
<evidence type="ECO:0000313" key="2">
    <source>
        <dbReference type="EMBL" id="MDR6900896.1"/>
    </source>
</evidence>
<dbReference type="EMBL" id="JAVDUP010000002">
    <property type="protein sequence ID" value="MDR6900896.1"/>
    <property type="molecule type" value="Genomic_DNA"/>
</dbReference>